<protein>
    <submittedName>
        <fullName evidence="1">Wsv526-like protein</fullName>
    </submittedName>
</protein>
<name>A0A9C7EZB2_9VIRU</name>
<evidence type="ECO:0000313" key="1">
    <source>
        <dbReference type="EMBL" id="BDT63507.1"/>
    </source>
</evidence>
<organism evidence="1">
    <name type="scientific">Pasiphaea japonica whispovirus</name>
    <dbReference type="NCBI Taxonomy" id="2984286"/>
    <lineage>
        <taxon>Viruses</taxon>
        <taxon>Viruses incertae sedis</taxon>
        <taxon>Naldaviricetes</taxon>
        <taxon>Nimaviridae</taxon>
        <taxon>Whispovirus</taxon>
    </lineage>
</organism>
<accession>A0A9C7EZB2</accession>
<sequence>MSTTKYDNRYAYNEPWPLNQPSNMAMETDLNIYCTENIAVPTSNHTNKTCLQVFDQNCLMYRTPLFNLKKTSIDDIQHNNNKTIPVTDTNFTIRPGEYGKLPLRLRRIAIRDKNRVAAIVMTTGSGRSQTSYSHDGLVISPNCNFVGEFCSEIGQVGVYNSNHNKTLEYSTFHSMDRVTTPIGLIFEHLPADKKFEPVSMFFFNPAAPENATIKIQPKSYRCIKMGLFNEQTPHEPASMVKNGGLFYTSIGACEIPCGVFFDHVISENSEINVYNITDTEKTIVLRETVQGMDQEEETVDYFLGYIVQFKDPFKVHTALTNSLVFKIDLNNVPFHMGYLLKCTSSVNLPPYVYTEITLNSISVQADDSAQSDKLPDGSIDRSYTYEKYIKIVSLKEGIIVITTVLNTKLYRKRNHVCISALNVSQNNIILNNSEHYFGLIVSQAVRIKL</sequence>
<dbReference type="EMBL" id="LC738885">
    <property type="protein sequence ID" value="BDT63507.1"/>
    <property type="molecule type" value="Genomic_DNA"/>
</dbReference>
<proteinExistence type="predicted"/>
<reference evidence="1" key="1">
    <citation type="submission" date="2022-10" db="EMBL/GenBank/DDBJ databases">
        <title>Genome sequences of endogenous nimaviruses in decapod crustaceans.</title>
        <authorList>
            <person name="Kawato S."/>
            <person name="Nozaki R."/>
            <person name="Kondo H."/>
            <person name="Hirono I."/>
        </authorList>
    </citation>
    <scope>NUCLEOTIDE SEQUENCE</scope>
    <source>
        <strain evidence="1">Toyama2020</strain>
    </source>
</reference>